<dbReference type="RefSeq" id="WP_133847542.1">
    <property type="nucleotide sequence ID" value="NZ_SNXZ01000001.1"/>
</dbReference>
<accession>A0A4R6SKK6</accession>
<evidence type="ECO:0000313" key="1">
    <source>
        <dbReference type="EMBL" id="TDQ04668.1"/>
    </source>
</evidence>
<dbReference type="OrthoDB" id="4299905at2"/>
<dbReference type="AlphaFoldDB" id="A0A4R6SKK6"/>
<dbReference type="EMBL" id="SNXZ01000001">
    <property type="protein sequence ID" value="TDQ04668.1"/>
    <property type="molecule type" value="Genomic_DNA"/>
</dbReference>
<evidence type="ECO:0000313" key="2">
    <source>
        <dbReference type="Proteomes" id="UP000295444"/>
    </source>
</evidence>
<reference evidence="1 2" key="1">
    <citation type="submission" date="2019-03" db="EMBL/GenBank/DDBJ databases">
        <title>Genomic Encyclopedia of Type Strains, Phase IV (KMG-IV): sequencing the most valuable type-strain genomes for metagenomic binning, comparative biology and taxonomic classification.</title>
        <authorList>
            <person name="Goeker M."/>
        </authorList>
    </citation>
    <scope>NUCLEOTIDE SEQUENCE [LARGE SCALE GENOMIC DNA]</scope>
    <source>
        <strain evidence="1 2">DSM 45361</strain>
    </source>
</reference>
<keyword evidence="2" id="KW-1185">Reference proteome</keyword>
<protein>
    <recommendedName>
        <fullName evidence="3">Plasmid replication, integration and excision activator</fullName>
    </recommendedName>
</protein>
<proteinExistence type="predicted"/>
<comment type="caution">
    <text evidence="1">The sequence shown here is derived from an EMBL/GenBank/DDBJ whole genome shotgun (WGS) entry which is preliminary data.</text>
</comment>
<name>A0A4R6SKK6_LABRH</name>
<gene>
    <name evidence="1" type="ORF">EV186_101623</name>
</gene>
<organism evidence="1 2">
    <name type="scientific">Labedaea rhizosphaerae</name>
    <dbReference type="NCBI Taxonomy" id="598644"/>
    <lineage>
        <taxon>Bacteria</taxon>
        <taxon>Bacillati</taxon>
        <taxon>Actinomycetota</taxon>
        <taxon>Actinomycetes</taxon>
        <taxon>Pseudonocardiales</taxon>
        <taxon>Pseudonocardiaceae</taxon>
        <taxon>Labedaea</taxon>
    </lineage>
</organism>
<sequence>MAITGGARLPISHDDVFPEGALVMGVEPMLKFQSADDRARGVPVQPEVDKVSGLPLFAVTVIDQAAERKADAVVTVKIAAKQQPVPPEAIPGTNLRPVIFEGLTLTPWIDDKACRSNPGERHKCRARMAYSLRATGMKPVGTNRTAKAA</sequence>
<evidence type="ECO:0008006" key="3">
    <source>
        <dbReference type="Google" id="ProtNLM"/>
    </source>
</evidence>
<dbReference type="Proteomes" id="UP000295444">
    <property type="component" value="Unassembled WGS sequence"/>
</dbReference>